<feature type="compositionally biased region" description="Basic and acidic residues" evidence="2">
    <location>
        <begin position="30"/>
        <end position="56"/>
    </location>
</feature>
<feature type="coiled-coil region" evidence="1">
    <location>
        <begin position="181"/>
        <end position="282"/>
    </location>
</feature>
<evidence type="ECO:0000256" key="2">
    <source>
        <dbReference type="SAM" id="MobiDB-lite"/>
    </source>
</evidence>
<dbReference type="Proteomes" id="UP000800040">
    <property type="component" value="Unassembled WGS sequence"/>
</dbReference>
<organism evidence="3 4">
    <name type="scientific">Decorospora gaudefroyi</name>
    <dbReference type="NCBI Taxonomy" id="184978"/>
    <lineage>
        <taxon>Eukaryota</taxon>
        <taxon>Fungi</taxon>
        <taxon>Dikarya</taxon>
        <taxon>Ascomycota</taxon>
        <taxon>Pezizomycotina</taxon>
        <taxon>Dothideomycetes</taxon>
        <taxon>Pleosporomycetidae</taxon>
        <taxon>Pleosporales</taxon>
        <taxon>Pleosporineae</taxon>
        <taxon>Pleosporaceae</taxon>
        <taxon>Decorospora</taxon>
    </lineage>
</organism>
<dbReference type="OrthoDB" id="3685769at2759"/>
<feature type="coiled-coil region" evidence="1">
    <location>
        <begin position="486"/>
        <end position="592"/>
    </location>
</feature>
<evidence type="ECO:0000313" key="3">
    <source>
        <dbReference type="EMBL" id="KAF1837592.1"/>
    </source>
</evidence>
<keyword evidence="1" id="KW-0175">Coiled coil</keyword>
<reference evidence="3" key="1">
    <citation type="submission" date="2020-01" db="EMBL/GenBank/DDBJ databases">
        <authorList>
            <consortium name="DOE Joint Genome Institute"/>
            <person name="Haridas S."/>
            <person name="Albert R."/>
            <person name="Binder M."/>
            <person name="Bloem J."/>
            <person name="Labutti K."/>
            <person name="Salamov A."/>
            <person name="Andreopoulos B."/>
            <person name="Baker S.E."/>
            <person name="Barry K."/>
            <person name="Bills G."/>
            <person name="Bluhm B.H."/>
            <person name="Cannon C."/>
            <person name="Castanera R."/>
            <person name="Culley D.E."/>
            <person name="Daum C."/>
            <person name="Ezra D."/>
            <person name="Gonzalez J.B."/>
            <person name="Henrissat B."/>
            <person name="Kuo A."/>
            <person name="Liang C."/>
            <person name="Lipzen A."/>
            <person name="Lutzoni F."/>
            <person name="Magnuson J."/>
            <person name="Mondo S."/>
            <person name="Nolan M."/>
            <person name="Ohm R."/>
            <person name="Pangilinan J."/>
            <person name="Park H.-J."/>
            <person name="Ramirez L."/>
            <person name="Alfaro M."/>
            <person name="Sun H."/>
            <person name="Tritt A."/>
            <person name="Yoshinaga Y."/>
            <person name="Zwiers L.-H."/>
            <person name="Turgeon B.G."/>
            <person name="Goodwin S.B."/>
            <person name="Spatafora J.W."/>
            <person name="Crous P.W."/>
            <person name="Grigoriev I.V."/>
        </authorList>
    </citation>
    <scope>NUCLEOTIDE SEQUENCE</scope>
    <source>
        <strain evidence="3">P77</strain>
    </source>
</reference>
<dbReference type="Gene3D" id="6.10.250.3110">
    <property type="match status" value="1"/>
</dbReference>
<feature type="coiled-coil region" evidence="1">
    <location>
        <begin position="408"/>
        <end position="435"/>
    </location>
</feature>
<evidence type="ECO:0000313" key="4">
    <source>
        <dbReference type="Proteomes" id="UP000800040"/>
    </source>
</evidence>
<keyword evidence="4" id="KW-1185">Reference proteome</keyword>
<dbReference type="AlphaFoldDB" id="A0A6A5KNS1"/>
<feature type="region of interest" description="Disordered" evidence="2">
    <location>
        <begin position="635"/>
        <end position="661"/>
    </location>
</feature>
<gene>
    <name evidence="3" type="ORF">BDW02DRAFT_645275</name>
</gene>
<evidence type="ECO:0000256" key="1">
    <source>
        <dbReference type="SAM" id="Coils"/>
    </source>
</evidence>
<name>A0A6A5KNS1_9PLEO</name>
<feature type="region of interest" description="Disordered" evidence="2">
    <location>
        <begin position="1"/>
        <end position="162"/>
    </location>
</feature>
<proteinExistence type="predicted"/>
<feature type="coiled-coil region" evidence="1">
    <location>
        <begin position="310"/>
        <end position="358"/>
    </location>
</feature>
<dbReference type="EMBL" id="ML975260">
    <property type="protein sequence ID" value="KAF1837592.1"/>
    <property type="molecule type" value="Genomic_DNA"/>
</dbReference>
<sequence>MTDDNGNTRPHPAGADEETELLNISNHSNGKSEETMQKTYEDTEDNEWKEQDHDDIQSSTVSWGNHCKRKTSYAAHTKASVAKKNEKVELPPWVKRTQTYKEPPSRPDSPMNRPASAMDSRRSSPRRCSTTGKKREHGMLDRRSPPLGISSPRKNRRTRSRSLTAADIVHVYHCRPITLKASALEEKEEGSSVQVEELETDVQHKEHKPTADLATSKVILDRVVAEKEALGAKLRATEKERNSTAERLGTAKQELQTLKGDEEKLKQEHNQLLDRYKELQAHMEADSFGEPRLPQEGLVESGVKDLGVKVDELEKQIAETQWVLQKKEKELVEERKHVEGVEDELIEANEALKKERMHKDALSKIIDVISDAMSQGTNTKLRMLNNLARKLAAHPDTEDLPLKFLQLLSQFITNKESLERQLADKDHEIEIREKAMRANEDETGMMSPLKSPRQADRDAFEKLFREERRKRKAAEGALEKIQTSAEKDYLSQLEQKTEELIKAQEETATLRKQVHHLETQAKAWQEESEDAKSQLEKRALAFEETIARQKQESLTYIREYHTKTQDPTHWQVQGLQQKLADLEQDLTTTTKLFNDTKRQKAHLEDATKELAETNILQMNHIDQIQQAYMRGAKLPTLAPPPMPYDEEEQDPNGEPPALNPPWPMAAQKEPRIPACHLPAAIERRAALVAAYREELAQARQKEFIALTKTAPLLIHNANVERDDEIMEKVRKWKLGDLYPPGKEGYEAIRGKSAWERWEGPRWAKEKASWAEKKVLVDKGLWIGD</sequence>
<protein>
    <submittedName>
        <fullName evidence="3">Uncharacterized protein</fullName>
    </submittedName>
</protein>
<accession>A0A6A5KNS1</accession>